<dbReference type="PANTHER" id="PTHR14096:SF57">
    <property type="entry name" value="APOLIPOPROTEIN L4"/>
    <property type="match status" value="1"/>
</dbReference>
<gene>
    <name evidence="3" type="ORF">ACEWY4_003136</name>
</gene>
<keyword evidence="2" id="KW-0812">Transmembrane</keyword>
<evidence type="ECO:0000256" key="2">
    <source>
        <dbReference type="SAM" id="Phobius"/>
    </source>
</evidence>
<evidence type="ECO:0000313" key="3">
    <source>
        <dbReference type="EMBL" id="KAL2101375.1"/>
    </source>
</evidence>
<accession>A0ABD1KQC9</accession>
<evidence type="ECO:0000313" key="4">
    <source>
        <dbReference type="Proteomes" id="UP001591681"/>
    </source>
</evidence>
<keyword evidence="4" id="KW-1185">Reference proteome</keyword>
<proteinExistence type="inferred from homology"/>
<dbReference type="PANTHER" id="PTHR14096">
    <property type="entry name" value="APOLIPOPROTEIN L"/>
    <property type="match status" value="1"/>
</dbReference>
<name>A0ABD1KQC9_9TELE</name>
<dbReference type="InterPro" id="IPR008405">
    <property type="entry name" value="ApoL"/>
</dbReference>
<protein>
    <submittedName>
        <fullName evidence="3">Uncharacterized protein</fullName>
    </submittedName>
</protein>
<comment type="similarity">
    <text evidence="1">Belongs to the apolipoprotein L family.</text>
</comment>
<dbReference type="Proteomes" id="UP001591681">
    <property type="component" value="Unassembled WGS sequence"/>
</dbReference>
<dbReference type="EMBL" id="JBHFQA010000003">
    <property type="protein sequence ID" value="KAL2101375.1"/>
    <property type="molecule type" value="Genomic_DNA"/>
</dbReference>
<organism evidence="3 4">
    <name type="scientific">Coilia grayii</name>
    <name type="common">Gray's grenadier anchovy</name>
    <dbReference type="NCBI Taxonomy" id="363190"/>
    <lineage>
        <taxon>Eukaryota</taxon>
        <taxon>Metazoa</taxon>
        <taxon>Chordata</taxon>
        <taxon>Craniata</taxon>
        <taxon>Vertebrata</taxon>
        <taxon>Euteleostomi</taxon>
        <taxon>Actinopterygii</taxon>
        <taxon>Neopterygii</taxon>
        <taxon>Teleostei</taxon>
        <taxon>Clupei</taxon>
        <taxon>Clupeiformes</taxon>
        <taxon>Clupeoidei</taxon>
        <taxon>Engraulidae</taxon>
        <taxon>Coilinae</taxon>
        <taxon>Coilia</taxon>
    </lineage>
</organism>
<keyword evidence="2" id="KW-1133">Transmembrane helix</keyword>
<reference evidence="3 4" key="1">
    <citation type="submission" date="2024-09" db="EMBL/GenBank/DDBJ databases">
        <title>A chromosome-level genome assembly of Gray's grenadier anchovy, Coilia grayii.</title>
        <authorList>
            <person name="Fu Z."/>
        </authorList>
    </citation>
    <scope>NUCLEOTIDE SEQUENCE [LARGE SCALE GENOMIC DNA]</scope>
    <source>
        <strain evidence="3">G4</strain>
        <tissue evidence="3">Muscle</tissue>
    </source>
</reference>
<feature type="transmembrane region" description="Helical" evidence="2">
    <location>
        <begin position="260"/>
        <end position="287"/>
    </location>
</feature>
<feature type="transmembrane region" description="Helical" evidence="2">
    <location>
        <begin position="232"/>
        <end position="254"/>
    </location>
</feature>
<evidence type="ECO:0000256" key="1">
    <source>
        <dbReference type="ARBA" id="ARBA00010090"/>
    </source>
</evidence>
<dbReference type="Pfam" id="PF05461">
    <property type="entry name" value="ApoL"/>
    <property type="match status" value="1"/>
</dbReference>
<sequence>MEKWCLQRKNDLDTIRDIQEKANKTSTKLIPGRRKKLEEKLGVVLKNTLQGLGKLQCFLEAVEKLSVTSLFVFTDDCSLPIGVSAEDVRSVIFAARKAAPLLVHFKRDDSAFFFPSLSNVAVLAYQLDKYMSVLQQLYERLEERWPRRDQAINFSVDTEEESIQRMLNHLNQLNLTRTNQDLRLTHLFLNSALSFIGLFSQRHKRMLQFLSDLEESARELDKMKFGANISSVAGSSFGVIGGVVSIVGLALAPVTAGASLALTLAGVGLGVTSGVNSLVTGVTEIVVSKKHGKKAQNTFQSFMENVQKLLDCIELVASSKGPAIAVEQTSAFEHEHNVLIKAGIAFGTVGTIGKGIDGLVDAASAVKVLQTEKVVANAVKLGLQEANAGRNIPKLAADLPDIAQIAKGTPLALSKSARSGFIGLNALFIGLDVFFICKDSISLSKGSKHEMAQLIRSRAALWRSELDSWERIQHSLCRGFGEFSSSQKILEQPFYPD</sequence>
<keyword evidence="2" id="KW-0472">Membrane</keyword>
<dbReference type="AlphaFoldDB" id="A0ABD1KQC9"/>
<comment type="caution">
    <text evidence="3">The sequence shown here is derived from an EMBL/GenBank/DDBJ whole genome shotgun (WGS) entry which is preliminary data.</text>
</comment>